<dbReference type="Pfam" id="PF24570">
    <property type="entry name" value="BACK_BPM_SPOP"/>
    <property type="match status" value="3"/>
</dbReference>
<dbReference type="CDD" id="cd00121">
    <property type="entry name" value="MATH"/>
    <property type="match status" value="4"/>
</dbReference>
<dbReference type="Gene3D" id="3.30.710.10">
    <property type="entry name" value="Potassium Channel Kv1.1, Chain A"/>
    <property type="match status" value="3"/>
</dbReference>
<dbReference type="Pfam" id="PF22486">
    <property type="entry name" value="MATH_2"/>
    <property type="match status" value="4"/>
</dbReference>
<dbReference type="Gene3D" id="1.25.40.420">
    <property type="match status" value="3"/>
</dbReference>
<dbReference type="InterPro" id="IPR056423">
    <property type="entry name" value="BACK_BPM_SPOP"/>
</dbReference>
<feature type="domain" description="MATH" evidence="4">
    <location>
        <begin position="1107"/>
        <end position="1241"/>
    </location>
</feature>
<dbReference type="GO" id="GO:0016567">
    <property type="term" value="P:protein ubiquitination"/>
    <property type="evidence" value="ECO:0007669"/>
    <property type="project" value="InterPro"/>
</dbReference>
<dbReference type="InterPro" id="IPR000210">
    <property type="entry name" value="BTB/POZ_dom"/>
</dbReference>
<evidence type="ECO:0000256" key="2">
    <source>
        <dbReference type="ARBA" id="ARBA00010846"/>
    </source>
</evidence>
<evidence type="ECO:0000259" key="4">
    <source>
        <dbReference type="PROSITE" id="PS50144"/>
    </source>
</evidence>
<name>A0AAQ3PPQ3_PASNO</name>
<dbReference type="EMBL" id="CP144745">
    <property type="protein sequence ID" value="WVZ50329.1"/>
    <property type="molecule type" value="Genomic_DNA"/>
</dbReference>
<feature type="domain" description="MATH" evidence="4">
    <location>
        <begin position="25"/>
        <end position="159"/>
    </location>
</feature>
<keyword evidence="6" id="KW-1185">Reference proteome</keyword>
<sequence length="1275" mass="138803">MLEKRKALIMGNAGSTSTIAAETSTGRHVLKVSGYSKARGVVGVGKPISSGTFTVGGHSWCLRYYPDGFDDSNIGWISVFLYLTRPSSLRAIVKARFRISLLDAAGQPVPGHTFESQRPFSFAGQRGWGFRRFIASDGGALVEGSGILQDDCFNIACDVTVFKGAGRVAARKPFVNVPPSAFSEELARMLYGGEGADVTFEVGGELFSAHRNILAARSPVFKAELFGPMKNTAARVQVHDMEPVVFKVMLHFIYTDSLAVVVLGVGAEDMVALAQHLLVAADRFGLRRLKLICEDFLCNHVSKRTAAIMLVLADQHGCQGLRDACFAFLESRQNLKSVMATDWYDHLKSSCPLIHDELVGKLAAADALKGNKMPPSPSPVAVAAALARFDHMGNISSSSSAAALAGCSKSTVVALQDTETGSHVLTVRGFSRTNGLGVGKSICSGAFTVGGHSWYIACWYSWISVFVYHLQPAAAAGGTSPTSQDVNALVQLTVLRRNGKRLRGYTKTSPSPVAFGPASGRQSLGWYQFIRRRDLEFLGLRGDTVQIRCDVTVVSDTRVEDLEVATTAPCRPPAVAVPPPDLHRHLGDLLESKVGADVAFDVRGEVFMAHRAVLAARSSVFMAELFGDTMEKATACVCVDDMYPSVFGAMLHFVYTDSLPSIRPGDMAVMAQHLLVAADRYDLKRLRLICEHKLCASVDEKTVATTLAIAEQHGFTSLKEACVQFLMSRENLKSIMASSDFEHLTSSCPWLVKELLAKRWWRRRHVDRLCRDGGLCRDGHLVARLQGRGILQDQGKASAWPSTAANSALEDMAGPSCSTPDGFHENDVDWVSFGLYLDDHTAADHDATVHEVQAGFRLRLLDKDGEPAAMPSSKPILESLCTFSRQLASSSTWVFPLFIRREDFESSFVENECFFIRCDVTVVVEHVRQELSSSMVAGNVTTYSRRNRRYSTPEFFGCQMEETAAARVRIHGVEPRVFKAMLDFIYTGSSPPEMEDGDDKVAMAQHLLVAADRYGLEALKLICEDNQCAMVNASTAVSTLVLAELHGCPRLKKVCLVLLRIPANFDRAVGIDEFLHLMRSCPSLLDELFPEHGSSISPAISGMTPATRSYVYKVERYSETKGVLGIGSCFTSGAFTVGGHSSWRIEYYPDGYNQVNADCICFRLRLDGASAGEEEEEIIVAKFSLLDHAVAPVPAHTSASVVRGFAAGVVPSWGFERFLERTALESSPYLRDDSFSVRCDVTVHQPPQAAAVPVRVCFPEEGGGRGGRGRGVGGC</sequence>
<dbReference type="PANTHER" id="PTHR26379">
    <property type="entry name" value="BTB/POZ AND MATH DOMAIN-CONTAINING PROTEIN 1"/>
    <property type="match status" value="1"/>
</dbReference>
<comment type="similarity">
    <text evidence="2">Belongs to the Tdpoz family.</text>
</comment>
<evidence type="ECO:0000259" key="3">
    <source>
        <dbReference type="PROSITE" id="PS50097"/>
    </source>
</evidence>
<dbReference type="InterPro" id="IPR045005">
    <property type="entry name" value="BPM1-6"/>
</dbReference>
<feature type="domain" description="BTB" evidence="3">
    <location>
        <begin position="596"/>
        <end position="663"/>
    </location>
</feature>
<dbReference type="Gene3D" id="2.60.210.10">
    <property type="entry name" value="Apoptosis, Tumor Necrosis Factor Receptor Associated Protein 2, Chain A"/>
    <property type="match status" value="4"/>
</dbReference>
<dbReference type="InterPro" id="IPR008974">
    <property type="entry name" value="TRAF-like"/>
</dbReference>
<dbReference type="Pfam" id="PF00651">
    <property type="entry name" value="BTB"/>
    <property type="match status" value="3"/>
</dbReference>
<dbReference type="InterPro" id="IPR002083">
    <property type="entry name" value="MATH/TRAF_dom"/>
</dbReference>
<dbReference type="SUPFAM" id="SSF49599">
    <property type="entry name" value="TRAF domain-like"/>
    <property type="match status" value="4"/>
</dbReference>
<accession>A0AAQ3PPQ3</accession>
<dbReference type="InterPro" id="IPR011333">
    <property type="entry name" value="SKP1/BTB/POZ_sf"/>
</dbReference>
<dbReference type="PANTHER" id="PTHR26379:SF483">
    <property type="entry name" value="OS11G0619800 PROTEIN"/>
    <property type="match status" value="1"/>
</dbReference>
<feature type="domain" description="BTB" evidence="3">
    <location>
        <begin position="196"/>
        <end position="262"/>
    </location>
</feature>
<gene>
    <name evidence="5" type="ORF">U9M48_001591</name>
</gene>
<dbReference type="PROSITE" id="PS50097">
    <property type="entry name" value="BTB"/>
    <property type="match status" value="2"/>
</dbReference>
<dbReference type="CDD" id="cd18280">
    <property type="entry name" value="BTB_POZ_BPM_plant"/>
    <property type="match status" value="2"/>
</dbReference>
<feature type="domain" description="MATH" evidence="4">
    <location>
        <begin position="420"/>
        <end position="551"/>
    </location>
</feature>
<dbReference type="Proteomes" id="UP001341281">
    <property type="component" value="Chromosome 01"/>
</dbReference>
<comment type="pathway">
    <text evidence="1">Protein modification; protein ubiquitination.</text>
</comment>
<dbReference type="SUPFAM" id="SSF54695">
    <property type="entry name" value="POZ domain"/>
    <property type="match status" value="3"/>
</dbReference>
<reference evidence="5 6" key="1">
    <citation type="submission" date="2024-02" db="EMBL/GenBank/DDBJ databases">
        <title>High-quality chromosome-scale genome assembly of Pensacola bahiagrass (Paspalum notatum Flugge var. saurae).</title>
        <authorList>
            <person name="Vega J.M."/>
            <person name="Podio M."/>
            <person name="Orjuela J."/>
            <person name="Siena L.A."/>
            <person name="Pessino S.C."/>
            <person name="Combes M.C."/>
            <person name="Mariac C."/>
            <person name="Albertini E."/>
            <person name="Pupilli F."/>
            <person name="Ortiz J.P.A."/>
            <person name="Leblanc O."/>
        </authorList>
    </citation>
    <scope>NUCLEOTIDE SEQUENCE [LARGE SCALE GENOMIC DNA]</scope>
    <source>
        <strain evidence="5">R1</strain>
        <tissue evidence="5">Leaf</tissue>
    </source>
</reference>
<protein>
    <submittedName>
        <fullName evidence="5">Uncharacterized protein</fullName>
    </submittedName>
</protein>
<organism evidence="5 6">
    <name type="scientific">Paspalum notatum var. saurae</name>
    <dbReference type="NCBI Taxonomy" id="547442"/>
    <lineage>
        <taxon>Eukaryota</taxon>
        <taxon>Viridiplantae</taxon>
        <taxon>Streptophyta</taxon>
        <taxon>Embryophyta</taxon>
        <taxon>Tracheophyta</taxon>
        <taxon>Spermatophyta</taxon>
        <taxon>Magnoliopsida</taxon>
        <taxon>Liliopsida</taxon>
        <taxon>Poales</taxon>
        <taxon>Poaceae</taxon>
        <taxon>PACMAD clade</taxon>
        <taxon>Panicoideae</taxon>
        <taxon>Andropogonodae</taxon>
        <taxon>Paspaleae</taxon>
        <taxon>Paspalinae</taxon>
        <taxon>Paspalum</taxon>
    </lineage>
</organism>
<evidence type="ECO:0000313" key="5">
    <source>
        <dbReference type="EMBL" id="WVZ50329.1"/>
    </source>
</evidence>
<proteinExistence type="inferred from homology"/>
<dbReference type="PROSITE" id="PS50144">
    <property type="entry name" value="MATH"/>
    <property type="match status" value="3"/>
</dbReference>
<evidence type="ECO:0000256" key="1">
    <source>
        <dbReference type="ARBA" id="ARBA00004906"/>
    </source>
</evidence>
<dbReference type="SMART" id="SM00225">
    <property type="entry name" value="BTB"/>
    <property type="match status" value="3"/>
</dbReference>
<evidence type="ECO:0000313" key="6">
    <source>
        <dbReference type="Proteomes" id="UP001341281"/>
    </source>
</evidence>
<dbReference type="AlphaFoldDB" id="A0AAQ3PPQ3"/>